<evidence type="ECO:0008006" key="4">
    <source>
        <dbReference type="Google" id="ProtNLM"/>
    </source>
</evidence>
<keyword evidence="1" id="KW-1133">Transmembrane helix</keyword>
<dbReference type="Proteomes" id="UP000234240">
    <property type="component" value="Unassembled WGS sequence"/>
</dbReference>
<comment type="caution">
    <text evidence="2">The sequence shown here is derived from an EMBL/GenBank/DDBJ whole genome shotgun (WGS) entry which is preliminary data.</text>
</comment>
<dbReference type="Pfam" id="PF16080">
    <property type="entry name" value="Phage_holin_2_3"/>
    <property type="match status" value="1"/>
</dbReference>
<evidence type="ECO:0000256" key="1">
    <source>
        <dbReference type="SAM" id="Phobius"/>
    </source>
</evidence>
<reference evidence="2 3" key="1">
    <citation type="submission" date="2017-12" db="EMBL/GenBank/DDBJ databases">
        <title>Characterization of six clinical isolates of Enterochimera gen. nov., a novel genus of the Yersiniaciae family and the three species Enterochimera arupensis sp. nov., Enterochimera coloradensis sp. nov, and Enterochimera californica sp. nov.</title>
        <authorList>
            <person name="Rossi A."/>
            <person name="Fisher M."/>
        </authorList>
    </citation>
    <scope>NUCLEOTIDE SEQUENCE [LARGE SCALE GENOMIC DNA]</scope>
    <source>
        <strain evidence="3">2015-Iso6</strain>
    </source>
</reference>
<feature type="transmembrane region" description="Helical" evidence="1">
    <location>
        <begin position="27"/>
        <end position="46"/>
    </location>
</feature>
<dbReference type="AlphaFoldDB" id="A0A2N5EFC1"/>
<gene>
    <name evidence="2" type="ORF">CYR55_03065</name>
</gene>
<keyword evidence="1" id="KW-0812">Transmembrane</keyword>
<dbReference type="OrthoDB" id="6626733at2"/>
<sequence length="69" mass="7863">MERVASSLSYTVATLLAWLGMMSPQDLALMVGTGVGVATFLVNWHYRRKSFQLLAESRLCKNDYEHFNH</sequence>
<keyword evidence="3" id="KW-1185">Reference proteome</keyword>
<dbReference type="InterPro" id="IPR032118">
    <property type="entry name" value="Phage_holin_HP1"/>
</dbReference>
<keyword evidence="1" id="KW-0472">Membrane</keyword>
<evidence type="ECO:0000313" key="2">
    <source>
        <dbReference type="EMBL" id="PLR41229.1"/>
    </source>
</evidence>
<name>A0A2N5EFC1_9GAMM</name>
<evidence type="ECO:0000313" key="3">
    <source>
        <dbReference type="Proteomes" id="UP000234240"/>
    </source>
</evidence>
<proteinExistence type="predicted"/>
<protein>
    <recommendedName>
        <fullName evidence="4">Holin</fullName>
    </recommendedName>
</protein>
<organism evidence="2 3">
    <name type="scientific">Chimaeribacter californicus</name>
    <dbReference type="NCBI Taxonomy" id="2060067"/>
    <lineage>
        <taxon>Bacteria</taxon>
        <taxon>Pseudomonadati</taxon>
        <taxon>Pseudomonadota</taxon>
        <taxon>Gammaproteobacteria</taxon>
        <taxon>Enterobacterales</taxon>
        <taxon>Yersiniaceae</taxon>
        <taxon>Chimaeribacter</taxon>
    </lineage>
</organism>
<accession>A0A2N5EFC1</accession>
<dbReference type="EMBL" id="PJZF01000002">
    <property type="protein sequence ID" value="PLR41229.1"/>
    <property type="molecule type" value="Genomic_DNA"/>
</dbReference>